<evidence type="ECO:0000256" key="8">
    <source>
        <dbReference type="ARBA" id="ARBA00023136"/>
    </source>
</evidence>
<dbReference type="STRING" id="247633.GP2143_14526"/>
<keyword evidence="13" id="KW-1185">Reference proteome</keyword>
<feature type="domain" description="RCK N-terminal" evidence="11">
    <location>
        <begin position="387"/>
        <end position="502"/>
    </location>
</feature>
<feature type="transmembrane region" description="Helical" evidence="9">
    <location>
        <begin position="303"/>
        <end position="326"/>
    </location>
</feature>
<comment type="similarity">
    <text evidence="2">Belongs to the monovalent cation:proton antiporter 2 (CPA2) transporter (TC 2.A.37) family.</text>
</comment>
<dbReference type="GO" id="GO:0006813">
    <property type="term" value="P:potassium ion transport"/>
    <property type="evidence" value="ECO:0007669"/>
    <property type="project" value="InterPro"/>
</dbReference>
<evidence type="ECO:0000256" key="9">
    <source>
        <dbReference type="SAM" id="Phobius"/>
    </source>
</evidence>
<evidence type="ECO:0000259" key="11">
    <source>
        <dbReference type="Pfam" id="PF02254"/>
    </source>
</evidence>
<comment type="caution">
    <text evidence="12">The sequence shown here is derived from an EMBL/GenBank/DDBJ whole genome shotgun (WGS) entry which is preliminary data.</text>
</comment>
<evidence type="ECO:0000256" key="7">
    <source>
        <dbReference type="ARBA" id="ARBA00023065"/>
    </source>
</evidence>
<keyword evidence="7" id="KW-0406">Ion transport</keyword>
<keyword evidence="3" id="KW-0813">Transport</keyword>
<comment type="subcellular location">
    <subcellularLocation>
        <location evidence="1">Membrane</location>
        <topology evidence="1">Multi-pass membrane protein</topology>
    </subcellularLocation>
</comment>
<dbReference type="InterPro" id="IPR003148">
    <property type="entry name" value="RCK_N"/>
</dbReference>
<feature type="transmembrane region" description="Helical" evidence="9">
    <location>
        <begin position="83"/>
        <end position="104"/>
    </location>
</feature>
<feature type="transmembrane region" description="Helical" evidence="9">
    <location>
        <begin position="270"/>
        <end position="291"/>
    </location>
</feature>
<feature type="transmembrane region" description="Helical" evidence="9">
    <location>
        <begin position="332"/>
        <end position="354"/>
    </location>
</feature>
<keyword evidence="6 9" id="KW-1133">Transmembrane helix</keyword>
<dbReference type="AlphaFoldDB" id="A0Y8M5"/>
<gene>
    <name evidence="12" type="ORF">GP2143_14526</name>
</gene>
<proteinExistence type="inferred from homology"/>
<keyword evidence="8 9" id="KW-0472">Membrane</keyword>
<dbReference type="GO" id="GO:0015297">
    <property type="term" value="F:antiporter activity"/>
    <property type="evidence" value="ECO:0007669"/>
    <property type="project" value="UniProtKB-KW"/>
</dbReference>
<feature type="transmembrane region" description="Helical" evidence="9">
    <location>
        <begin position="110"/>
        <end position="132"/>
    </location>
</feature>
<dbReference type="InterPro" id="IPR036291">
    <property type="entry name" value="NAD(P)-bd_dom_sf"/>
</dbReference>
<sequence>MDFIWILFAFACGLSTKLISLPPSTGYLLAGFLLHFLGFEADALIDSLANLGITLMLFTIGLKLNVRDLIKNEVWLGSITHGLLWFVLAMLFIKAFVAFSLSYFAQIDTYTIALIVFALSFSSTVCVVKLMEDHGEMRTRHGKLAIGILVMQDIAAVLFLVIATGKIPSLWALLLLSAVVLKPLVNKLVDHIGHGELIPLAGFFLALGAYELFEFVNIKGDLGALLAGMYLASHKKSSEINKSLMGFKDLFLIGFFLSIGFAALPTWEMLAIAAVLTLLIPVKFLLFFYLFTQLRLRVRTAFLAALALSNFSEFGLIVATLSTQLGWLSSEWLVILSLAVSISFVITNFIYNYAHQFFSENREAIKKYETSEKLPEDNFLQPHGAPIVVIGMGRVGMGAYQALNSRVPGQAWGLDTDKEKVEWLNQEQIQAFCGDAEDINFWESIDLDKLQLVLLALPSVQDITSITQQLRYARYQGKIAAIARFDDERKSIEALGVDKVFNFYNEAGVGFAEESISLIDTSKMAIVDGRSID</sequence>
<dbReference type="InterPro" id="IPR038770">
    <property type="entry name" value="Na+/solute_symporter_sf"/>
</dbReference>
<evidence type="ECO:0000256" key="6">
    <source>
        <dbReference type="ARBA" id="ARBA00022989"/>
    </source>
</evidence>
<dbReference type="OrthoDB" id="3418949at2"/>
<dbReference type="SUPFAM" id="SSF51735">
    <property type="entry name" value="NAD(P)-binding Rossmann-fold domains"/>
    <property type="match status" value="1"/>
</dbReference>
<evidence type="ECO:0000313" key="13">
    <source>
        <dbReference type="Proteomes" id="UP000004931"/>
    </source>
</evidence>
<dbReference type="eggNOG" id="COG1226">
    <property type="taxonomic scope" value="Bacteria"/>
</dbReference>
<evidence type="ECO:0000313" key="12">
    <source>
        <dbReference type="EMBL" id="EAW32479.1"/>
    </source>
</evidence>
<dbReference type="Gene3D" id="1.20.1530.20">
    <property type="match status" value="1"/>
</dbReference>
<evidence type="ECO:0000259" key="10">
    <source>
        <dbReference type="Pfam" id="PF00999"/>
    </source>
</evidence>
<dbReference type="Pfam" id="PF02254">
    <property type="entry name" value="TrkA_N"/>
    <property type="match status" value="1"/>
</dbReference>
<evidence type="ECO:0000256" key="3">
    <source>
        <dbReference type="ARBA" id="ARBA00022448"/>
    </source>
</evidence>
<dbReference type="GO" id="GO:1902600">
    <property type="term" value="P:proton transmembrane transport"/>
    <property type="evidence" value="ECO:0007669"/>
    <property type="project" value="InterPro"/>
</dbReference>
<dbReference type="PANTHER" id="PTHR42751:SF1">
    <property type="entry name" value="CATION_PROTON ANTIPORTER YBAL-RELATED"/>
    <property type="match status" value="1"/>
</dbReference>
<dbReference type="eggNOG" id="COG4651">
    <property type="taxonomic scope" value="Bacteria"/>
</dbReference>
<keyword evidence="4" id="KW-0050">Antiport</keyword>
<feature type="domain" description="Cation/H+ exchanger transmembrane" evidence="10">
    <location>
        <begin position="7"/>
        <end position="346"/>
    </location>
</feature>
<dbReference type="Gene3D" id="3.40.50.720">
    <property type="entry name" value="NAD(P)-binding Rossmann-like Domain"/>
    <property type="match status" value="1"/>
</dbReference>
<dbReference type="Pfam" id="PF00999">
    <property type="entry name" value="Na_H_Exchanger"/>
    <property type="match status" value="1"/>
</dbReference>
<feature type="transmembrane region" description="Helical" evidence="9">
    <location>
        <begin position="245"/>
        <end position="264"/>
    </location>
</feature>
<organism evidence="12 13">
    <name type="scientific">marine gamma proteobacterium HTCC2143</name>
    <dbReference type="NCBI Taxonomy" id="247633"/>
    <lineage>
        <taxon>Bacteria</taxon>
        <taxon>Pseudomonadati</taxon>
        <taxon>Pseudomonadota</taxon>
        <taxon>Gammaproteobacteria</taxon>
        <taxon>Cellvibrionales</taxon>
        <taxon>Spongiibacteraceae</taxon>
        <taxon>BD1-7 clade</taxon>
    </lineage>
</organism>
<protein>
    <submittedName>
        <fullName evidence="12">Putative glutathione-regulated potassium-efflux system protein</fullName>
    </submittedName>
</protein>
<evidence type="ECO:0000256" key="4">
    <source>
        <dbReference type="ARBA" id="ARBA00022449"/>
    </source>
</evidence>
<accession>A0Y8M5</accession>
<dbReference type="EMBL" id="AAVT01000001">
    <property type="protein sequence ID" value="EAW32479.1"/>
    <property type="molecule type" value="Genomic_DNA"/>
</dbReference>
<name>A0Y8M5_9GAMM</name>
<evidence type="ECO:0000256" key="2">
    <source>
        <dbReference type="ARBA" id="ARBA00005551"/>
    </source>
</evidence>
<evidence type="ECO:0000256" key="1">
    <source>
        <dbReference type="ARBA" id="ARBA00004141"/>
    </source>
</evidence>
<dbReference type="Proteomes" id="UP000004931">
    <property type="component" value="Unassembled WGS sequence"/>
</dbReference>
<feature type="transmembrane region" description="Helical" evidence="9">
    <location>
        <begin position="192"/>
        <end position="210"/>
    </location>
</feature>
<keyword evidence="5 9" id="KW-0812">Transmembrane</keyword>
<feature type="transmembrane region" description="Helical" evidence="9">
    <location>
        <begin position="44"/>
        <end position="62"/>
    </location>
</feature>
<evidence type="ECO:0000256" key="5">
    <source>
        <dbReference type="ARBA" id="ARBA00022692"/>
    </source>
</evidence>
<dbReference type="InterPro" id="IPR006153">
    <property type="entry name" value="Cation/H_exchanger_TM"/>
</dbReference>
<dbReference type="PANTHER" id="PTHR42751">
    <property type="entry name" value="SODIUM/HYDROGEN EXCHANGER FAMILY/TRKA DOMAIN PROTEIN"/>
    <property type="match status" value="1"/>
</dbReference>
<reference evidence="12 13" key="1">
    <citation type="journal article" date="2010" name="J. Bacteriol.">
        <title>Genome sequence of the oligotrophic marine Gammaproteobacterium HTCC2143, isolated from the Oregon Coast.</title>
        <authorList>
            <person name="Oh H.M."/>
            <person name="Kang I."/>
            <person name="Ferriera S."/>
            <person name="Giovannoni S.J."/>
            <person name="Cho J.C."/>
        </authorList>
    </citation>
    <scope>NUCLEOTIDE SEQUENCE [LARGE SCALE GENOMIC DNA]</scope>
    <source>
        <strain evidence="12 13">HTCC2143</strain>
    </source>
</reference>
<dbReference type="GO" id="GO:0016020">
    <property type="term" value="C:membrane"/>
    <property type="evidence" value="ECO:0007669"/>
    <property type="project" value="UniProtKB-SubCell"/>
</dbReference>